<keyword evidence="1" id="KW-0677">Repeat</keyword>
<keyword evidence="2" id="KW-0802">TPR repeat</keyword>
<evidence type="ECO:0008006" key="6">
    <source>
        <dbReference type="Google" id="ProtNLM"/>
    </source>
</evidence>
<reference evidence="4 5" key="1">
    <citation type="submission" date="2022-11" db="EMBL/GenBank/DDBJ databases">
        <title>Minimal conservation of predation-associated metabolite biosynthetic gene clusters underscores biosynthetic potential of Myxococcota including descriptions for ten novel species: Archangium lansinium sp. nov., Myxococcus landrumus sp. nov., Nannocystis bai.</title>
        <authorList>
            <person name="Ahearne A."/>
            <person name="Stevens C."/>
            <person name="Dowd S."/>
        </authorList>
    </citation>
    <scope>NUCLEOTIDE SEQUENCE [LARGE SCALE GENOMIC DNA]</scope>
    <source>
        <strain evidence="4 5">BB15-2</strain>
    </source>
</reference>
<name>A0ABT5E0J8_9BACT</name>
<dbReference type="EMBL" id="JAQNDL010000002">
    <property type="protein sequence ID" value="MDC0719392.1"/>
    <property type="molecule type" value="Genomic_DNA"/>
</dbReference>
<feature type="transmembrane region" description="Helical" evidence="3">
    <location>
        <begin position="316"/>
        <end position="332"/>
    </location>
</feature>
<feature type="transmembrane region" description="Helical" evidence="3">
    <location>
        <begin position="344"/>
        <end position="361"/>
    </location>
</feature>
<evidence type="ECO:0000256" key="3">
    <source>
        <dbReference type="SAM" id="Phobius"/>
    </source>
</evidence>
<proteinExistence type="predicted"/>
<feature type="transmembrane region" description="Helical" evidence="3">
    <location>
        <begin position="21"/>
        <end position="41"/>
    </location>
</feature>
<feature type="transmembrane region" description="Helical" evidence="3">
    <location>
        <begin position="177"/>
        <end position="194"/>
    </location>
</feature>
<evidence type="ECO:0000256" key="1">
    <source>
        <dbReference type="ARBA" id="ARBA00022737"/>
    </source>
</evidence>
<comment type="caution">
    <text evidence="4">The sequence shown here is derived from an EMBL/GenBank/DDBJ whole genome shotgun (WGS) entry which is preliminary data.</text>
</comment>
<accession>A0ABT5E0J8</accession>
<protein>
    <recommendedName>
        <fullName evidence="6">Glycosyltransferase RgtA/B/C/D-like domain-containing protein</fullName>
    </recommendedName>
</protein>
<feature type="transmembrane region" description="Helical" evidence="3">
    <location>
        <begin position="206"/>
        <end position="232"/>
    </location>
</feature>
<feature type="transmembrane region" description="Helical" evidence="3">
    <location>
        <begin position="121"/>
        <end position="140"/>
    </location>
</feature>
<organism evidence="4 5">
    <name type="scientific">Nannocystis bainbridge</name>
    <dbReference type="NCBI Taxonomy" id="2995303"/>
    <lineage>
        <taxon>Bacteria</taxon>
        <taxon>Pseudomonadati</taxon>
        <taxon>Myxococcota</taxon>
        <taxon>Polyangia</taxon>
        <taxon>Nannocystales</taxon>
        <taxon>Nannocystaceae</taxon>
        <taxon>Nannocystis</taxon>
    </lineage>
</organism>
<evidence type="ECO:0000313" key="4">
    <source>
        <dbReference type="EMBL" id="MDC0719392.1"/>
    </source>
</evidence>
<feature type="transmembrane region" description="Helical" evidence="3">
    <location>
        <begin position="244"/>
        <end position="263"/>
    </location>
</feature>
<evidence type="ECO:0000313" key="5">
    <source>
        <dbReference type="Proteomes" id="UP001221686"/>
    </source>
</evidence>
<feature type="transmembrane region" description="Helical" evidence="3">
    <location>
        <begin position="152"/>
        <end position="171"/>
    </location>
</feature>
<feature type="transmembrane region" description="Helical" evidence="3">
    <location>
        <begin position="367"/>
        <end position="384"/>
    </location>
</feature>
<dbReference type="PANTHER" id="PTHR44227">
    <property type="match status" value="1"/>
</dbReference>
<feature type="transmembrane region" description="Helical" evidence="3">
    <location>
        <begin position="291"/>
        <end position="310"/>
    </location>
</feature>
<dbReference type="PANTHER" id="PTHR44227:SF3">
    <property type="entry name" value="PROTEIN O-MANNOSYL-TRANSFERASE TMTC4"/>
    <property type="match status" value="1"/>
</dbReference>
<evidence type="ECO:0000256" key="2">
    <source>
        <dbReference type="ARBA" id="ARBA00022803"/>
    </source>
</evidence>
<keyword evidence="3" id="KW-0812">Transmembrane</keyword>
<keyword evidence="3" id="KW-1133">Transmembrane helix</keyword>
<dbReference type="RefSeq" id="WP_272087903.1">
    <property type="nucleotide sequence ID" value="NZ_JAQNDL010000002.1"/>
</dbReference>
<dbReference type="Proteomes" id="UP001221686">
    <property type="component" value="Unassembled WGS sequence"/>
</dbReference>
<gene>
    <name evidence="4" type="ORF">POL25_20975</name>
</gene>
<keyword evidence="3" id="KW-0472">Membrane</keyword>
<sequence length="586" mass="62999">MEPTAIAQTLAWLAARRRLGAGLFAAALVLYSPTLGGGLVLDDVAQQAFMQAKLAGGERDKPWWALFHLVTPSRELLVGQRTAGRVPWWTDPELRIVFFRPLASADAYVDAIAWPRTPWSMHLHGLVLYALLCALVLRLYRRIVGPEGQGIAALAAMIFLVDPTHAAPVAWIAQRNAVIAALLMVASVLAHLRWREAGRTRWLFVGLAWLLAALLAAEVAVTGLALVIAYAWTLDRGGRRRGLLAAAPALVLVASYVLAYGALGFGARGSGAYLDPLGDPWPFLAALPGRVAYLIAAALALPMPLVWRVWGSPTPEAWPLQLCGAVVFIWLLRHVLGGRTDPRLRFAALAFLLALVPIAAAPADERLLLLASVPGALWLALVIMEFARSARRTLRAVALMLAAVHVALAPVALMVAFAGQEGLSFGGSALPLAPTLANEALGHQTLLVVQAPTTLQAAMLPLARGQVGLSVPRFSFVLSSSEAPSRWTRTGPRTFVLEQPEGLLRDATAAFFRSPTARLRPGEAVTTLAFRAEVLAVTRDGYPSQVRFEFAADPEHHSVCFATWDGREFVALRQPTVGESVMLAGR</sequence>
<keyword evidence="5" id="KW-1185">Reference proteome</keyword>
<dbReference type="InterPro" id="IPR052346">
    <property type="entry name" value="O-mannosyl-transferase_TMTC"/>
</dbReference>
<feature type="transmembrane region" description="Helical" evidence="3">
    <location>
        <begin position="396"/>
        <end position="418"/>
    </location>
</feature>